<evidence type="ECO:0000256" key="3">
    <source>
        <dbReference type="ARBA" id="ARBA00022741"/>
    </source>
</evidence>
<keyword evidence="2" id="KW-0436">Ligase</keyword>
<keyword evidence="9" id="KW-1185">Reference proteome</keyword>
<keyword evidence="4" id="KW-0067">ATP-binding</keyword>
<evidence type="ECO:0000256" key="1">
    <source>
        <dbReference type="ARBA" id="ARBA00006432"/>
    </source>
</evidence>
<gene>
    <name evidence="8" type="ORF">LAQU0_S12e03004g</name>
</gene>
<sequence length="696" mass="77502">MQYNVEVDKPANEHETAPRRNAKTKNGAVTRPQGSKASTLYEFILENTKRSASRKAMGWRETIDVHEETKKVTKKIDGKDQQVDKTWLYYEMSPYKYNTYTEMEEIMHDYGRGLVQLGLEPGNKDRLHIFAATSHKWMKTFLAAQSQSIPVVTAYDTLGEKGLIHSMVQTETKAVFTDNALLHRLVNPVQTATSLKYIIHGDTLDPNDKRNGGKFFSQAEAAIKKLREVRPDLVIISFDEVIANGREAKGTVDVHPPKPEDLSCIMYTSGSTGDPKGVVLKQSTILAGLGGVATVVSRDTISPSDRVIAFLPLAHIFELAFELITFYWGATLGYATIKTLSDLSMRNCQGDMKEFKPTIMVGVAAVWETVRKGIIAQVSKLPGLTQKVFWGAYYAKLKMKKYHIPGGDTLGNIIFKKVRQATGGCLRLSLNGGGPISRDTQEFITTLLCPMLIGYGLTETVANCCILAPEHFEYETQGDLTGAVTVKLVEVEELGYFAKNNQGEVWIKGEPVMPEYFKNEKETKDAFTEDGWFKTGDIAEWTNKGHLKIIDRKKNLVKTLNGEYIALEKLESVYRSNPMVQNICVYADQTKVKPIAIVVPNEGPVGKLAIDLGLIKDASELANVVHDKKLRKAVLDELLKTGKSQGLNGIELLLGVAMFDEEWTPENGYVTSAQKLQRKKILKAVEDQVNEVYSSN</sequence>
<protein>
    <submittedName>
        <fullName evidence="8">LAQU0S12e03004g1_1</fullName>
    </submittedName>
</protein>
<feature type="region of interest" description="Disordered" evidence="6">
    <location>
        <begin position="1"/>
        <end position="33"/>
    </location>
</feature>
<evidence type="ECO:0000313" key="8">
    <source>
        <dbReference type="EMBL" id="CUS23920.1"/>
    </source>
</evidence>
<dbReference type="SUPFAM" id="SSF56801">
    <property type="entry name" value="Acetyl-CoA synthetase-like"/>
    <property type="match status" value="1"/>
</dbReference>
<dbReference type="EMBL" id="LN890553">
    <property type="protein sequence ID" value="CUS23920.1"/>
    <property type="molecule type" value="Genomic_DNA"/>
</dbReference>
<dbReference type="AlphaFoldDB" id="A0A0P1KVK8"/>
<name>A0A0P1KVK8_9SACH</name>
<dbReference type="GO" id="GO:0004467">
    <property type="term" value="F:long-chain fatty acid-CoA ligase activity"/>
    <property type="evidence" value="ECO:0007669"/>
    <property type="project" value="UniProtKB-EC"/>
</dbReference>
<dbReference type="InterPro" id="IPR042099">
    <property type="entry name" value="ANL_N_sf"/>
</dbReference>
<comment type="similarity">
    <text evidence="1">Belongs to the ATP-dependent AMP-binding enzyme family.</text>
</comment>
<dbReference type="GO" id="GO:0005886">
    <property type="term" value="C:plasma membrane"/>
    <property type="evidence" value="ECO:0007669"/>
    <property type="project" value="TreeGrafter"/>
</dbReference>
<dbReference type="Pfam" id="PF00501">
    <property type="entry name" value="AMP-binding"/>
    <property type="match status" value="1"/>
</dbReference>
<dbReference type="GO" id="GO:0005783">
    <property type="term" value="C:endoplasmic reticulum"/>
    <property type="evidence" value="ECO:0007669"/>
    <property type="project" value="TreeGrafter"/>
</dbReference>
<dbReference type="PANTHER" id="PTHR43272">
    <property type="entry name" value="LONG-CHAIN-FATTY-ACID--COA LIGASE"/>
    <property type="match status" value="1"/>
</dbReference>
<dbReference type="Gene3D" id="3.40.50.12780">
    <property type="entry name" value="N-terminal domain of ligase-like"/>
    <property type="match status" value="1"/>
</dbReference>
<evidence type="ECO:0000256" key="5">
    <source>
        <dbReference type="ARBA" id="ARBA00036813"/>
    </source>
</evidence>
<feature type="domain" description="AMP-dependent synthetase/ligase" evidence="7">
    <location>
        <begin position="81"/>
        <end position="517"/>
    </location>
</feature>
<evidence type="ECO:0000256" key="6">
    <source>
        <dbReference type="SAM" id="MobiDB-lite"/>
    </source>
</evidence>
<dbReference type="PROSITE" id="PS00455">
    <property type="entry name" value="AMP_BINDING"/>
    <property type="match status" value="1"/>
</dbReference>
<evidence type="ECO:0000313" key="9">
    <source>
        <dbReference type="Proteomes" id="UP000236544"/>
    </source>
</evidence>
<comment type="catalytic activity">
    <reaction evidence="5">
        <text>a long-chain fatty acid + ATP + CoA = a long-chain fatty acyl-CoA + AMP + diphosphate</text>
        <dbReference type="Rhea" id="RHEA:15421"/>
        <dbReference type="ChEBI" id="CHEBI:30616"/>
        <dbReference type="ChEBI" id="CHEBI:33019"/>
        <dbReference type="ChEBI" id="CHEBI:57287"/>
        <dbReference type="ChEBI" id="CHEBI:57560"/>
        <dbReference type="ChEBI" id="CHEBI:83139"/>
        <dbReference type="ChEBI" id="CHEBI:456215"/>
        <dbReference type="EC" id="6.2.1.3"/>
    </reaction>
</comment>
<dbReference type="InterPro" id="IPR000873">
    <property type="entry name" value="AMP-dep_synth/lig_dom"/>
</dbReference>
<dbReference type="InterPro" id="IPR020845">
    <property type="entry name" value="AMP-binding_CS"/>
</dbReference>
<feature type="compositionally biased region" description="Basic and acidic residues" evidence="6">
    <location>
        <begin position="1"/>
        <end position="18"/>
    </location>
</feature>
<proteinExistence type="inferred from homology"/>
<dbReference type="GO" id="GO:0005811">
    <property type="term" value="C:lipid droplet"/>
    <property type="evidence" value="ECO:0007669"/>
    <property type="project" value="TreeGrafter"/>
</dbReference>
<accession>A0A0P1KVK8</accession>
<reference evidence="9" key="1">
    <citation type="submission" date="2015-10" db="EMBL/GenBank/DDBJ databases">
        <authorList>
            <person name="Devillers H."/>
        </authorList>
    </citation>
    <scope>NUCLEOTIDE SEQUENCE [LARGE SCALE GENOMIC DNA]</scope>
</reference>
<dbReference type="GO" id="GO:0035336">
    <property type="term" value="P:long-chain fatty-acyl-CoA metabolic process"/>
    <property type="evidence" value="ECO:0007669"/>
    <property type="project" value="TreeGrafter"/>
</dbReference>
<keyword evidence="3" id="KW-0547">Nucleotide-binding</keyword>
<evidence type="ECO:0000256" key="4">
    <source>
        <dbReference type="ARBA" id="ARBA00022840"/>
    </source>
</evidence>
<evidence type="ECO:0000256" key="2">
    <source>
        <dbReference type="ARBA" id="ARBA00022598"/>
    </source>
</evidence>
<dbReference type="GO" id="GO:0005524">
    <property type="term" value="F:ATP binding"/>
    <property type="evidence" value="ECO:0007669"/>
    <property type="project" value="UniProtKB-KW"/>
</dbReference>
<organism evidence="8 9">
    <name type="scientific">Lachancea quebecensis</name>
    <dbReference type="NCBI Taxonomy" id="1654605"/>
    <lineage>
        <taxon>Eukaryota</taxon>
        <taxon>Fungi</taxon>
        <taxon>Dikarya</taxon>
        <taxon>Ascomycota</taxon>
        <taxon>Saccharomycotina</taxon>
        <taxon>Saccharomycetes</taxon>
        <taxon>Saccharomycetales</taxon>
        <taxon>Saccharomycetaceae</taxon>
        <taxon>Lachancea</taxon>
    </lineage>
</organism>
<dbReference type="PANTHER" id="PTHR43272:SF83">
    <property type="entry name" value="ACYL-COA SYNTHETASE LONG-CHAIN, ISOFORM J"/>
    <property type="match status" value="1"/>
</dbReference>
<dbReference type="Proteomes" id="UP000236544">
    <property type="component" value="Unassembled WGS sequence"/>
</dbReference>
<dbReference type="OrthoDB" id="1700726at2759"/>
<evidence type="ECO:0000259" key="7">
    <source>
        <dbReference type="Pfam" id="PF00501"/>
    </source>
</evidence>